<name>A0A1I7YYK8_9BILA</name>
<feature type="domain" description="Major facilitator superfamily (MFS) profile" evidence="6">
    <location>
        <begin position="1"/>
        <end position="140"/>
    </location>
</feature>
<accession>A0A1I7YYK8</accession>
<dbReference type="InterPro" id="IPR045263">
    <property type="entry name" value="GLUT"/>
</dbReference>
<dbReference type="GO" id="GO:0016020">
    <property type="term" value="C:membrane"/>
    <property type="evidence" value="ECO:0007669"/>
    <property type="project" value="UniProtKB-SubCell"/>
</dbReference>
<feature type="transmembrane region" description="Helical" evidence="5">
    <location>
        <begin position="46"/>
        <end position="73"/>
    </location>
</feature>
<dbReference type="PANTHER" id="PTHR23503">
    <property type="entry name" value="SOLUTE CARRIER FAMILY 2"/>
    <property type="match status" value="1"/>
</dbReference>
<keyword evidence="4 5" id="KW-0472">Membrane</keyword>
<dbReference type="WBParaSite" id="L893_g21005.t1">
    <property type="protein sequence ID" value="L893_g21005.t1"/>
    <property type="gene ID" value="L893_g21005"/>
</dbReference>
<dbReference type="Proteomes" id="UP000095287">
    <property type="component" value="Unplaced"/>
</dbReference>
<reference evidence="8" key="1">
    <citation type="submission" date="2016-11" db="UniProtKB">
        <authorList>
            <consortium name="WormBaseParasite"/>
        </authorList>
    </citation>
    <scope>IDENTIFICATION</scope>
</reference>
<dbReference type="Gene3D" id="1.20.1250.20">
    <property type="entry name" value="MFS general substrate transporter like domains"/>
    <property type="match status" value="1"/>
</dbReference>
<proteinExistence type="predicted"/>
<feature type="transmembrane region" description="Helical" evidence="5">
    <location>
        <begin position="85"/>
        <end position="109"/>
    </location>
</feature>
<feature type="transmembrane region" description="Helical" evidence="5">
    <location>
        <begin position="115"/>
        <end position="136"/>
    </location>
</feature>
<sequence length="172" mass="19185">MPVVIVLTVTVFRFGRRVLLITCCSLNNLSLIIFVIFSAIHKWVSWASYGCLVCLLVYGFTYGCGVATISFCLSSELVPQRHRSLVQSLSFSINTIMVVITTFAVLPLYGVIGSYAFIPLYIVPSTFAIIYLFIYLPETKSREIHDIVNELKGKTAPKTASIVYPVSPEYPK</sequence>
<evidence type="ECO:0000256" key="3">
    <source>
        <dbReference type="ARBA" id="ARBA00022989"/>
    </source>
</evidence>
<comment type="subcellular location">
    <subcellularLocation>
        <location evidence="1">Membrane</location>
        <topology evidence="1">Multi-pass membrane protein</topology>
    </subcellularLocation>
</comment>
<evidence type="ECO:0000256" key="1">
    <source>
        <dbReference type="ARBA" id="ARBA00004141"/>
    </source>
</evidence>
<dbReference type="GO" id="GO:0015149">
    <property type="term" value="F:hexose transmembrane transporter activity"/>
    <property type="evidence" value="ECO:0007669"/>
    <property type="project" value="TreeGrafter"/>
</dbReference>
<dbReference type="PROSITE" id="PS50850">
    <property type="entry name" value="MFS"/>
    <property type="match status" value="1"/>
</dbReference>
<evidence type="ECO:0000256" key="4">
    <source>
        <dbReference type="ARBA" id="ARBA00023136"/>
    </source>
</evidence>
<evidence type="ECO:0000313" key="7">
    <source>
        <dbReference type="Proteomes" id="UP000095287"/>
    </source>
</evidence>
<keyword evidence="2 5" id="KW-0812">Transmembrane</keyword>
<evidence type="ECO:0000259" key="6">
    <source>
        <dbReference type="PROSITE" id="PS50850"/>
    </source>
</evidence>
<keyword evidence="3 5" id="KW-1133">Transmembrane helix</keyword>
<dbReference type="InterPro" id="IPR005828">
    <property type="entry name" value="MFS_sugar_transport-like"/>
</dbReference>
<protein>
    <submittedName>
        <fullName evidence="8">MFS domain-containing protein</fullName>
    </submittedName>
</protein>
<dbReference type="SUPFAM" id="SSF103473">
    <property type="entry name" value="MFS general substrate transporter"/>
    <property type="match status" value="1"/>
</dbReference>
<dbReference type="InterPro" id="IPR036259">
    <property type="entry name" value="MFS_trans_sf"/>
</dbReference>
<dbReference type="AlphaFoldDB" id="A0A1I7YYK8"/>
<feature type="transmembrane region" description="Helical" evidence="5">
    <location>
        <begin position="18"/>
        <end position="40"/>
    </location>
</feature>
<dbReference type="InterPro" id="IPR020846">
    <property type="entry name" value="MFS_dom"/>
</dbReference>
<evidence type="ECO:0000256" key="5">
    <source>
        <dbReference type="SAM" id="Phobius"/>
    </source>
</evidence>
<keyword evidence="7" id="KW-1185">Reference proteome</keyword>
<evidence type="ECO:0000313" key="8">
    <source>
        <dbReference type="WBParaSite" id="L893_g21005.t1"/>
    </source>
</evidence>
<dbReference type="PANTHER" id="PTHR23503:SF29">
    <property type="entry name" value="MAJOR FACILITATOR SUPERFAMILY (MFS) PROFILE DOMAIN-CONTAINING PROTEIN"/>
    <property type="match status" value="1"/>
</dbReference>
<dbReference type="Pfam" id="PF00083">
    <property type="entry name" value="Sugar_tr"/>
    <property type="match status" value="1"/>
</dbReference>
<evidence type="ECO:0000256" key="2">
    <source>
        <dbReference type="ARBA" id="ARBA00022692"/>
    </source>
</evidence>
<organism evidence="7 8">
    <name type="scientific">Steinernema glaseri</name>
    <dbReference type="NCBI Taxonomy" id="37863"/>
    <lineage>
        <taxon>Eukaryota</taxon>
        <taxon>Metazoa</taxon>
        <taxon>Ecdysozoa</taxon>
        <taxon>Nematoda</taxon>
        <taxon>Chromadorea</taxon>
        <taxon>Rhabditida</taxon>
        <taxon>Tylenchina</taxon>
        <taxon>Panagrolaimomorpha</taxon>
        <taxon>Strongyloidoidea</taxon>
        <taxon>Steinernematidae</taxon>
        <taxon>Steinernema</taxon>
    </lineage>
</organism>